<dbReference type="PRINTS" id="PR00160">
    <property type="entry name" value="GLUTAREDOXIN"/>
</dbReference>
<dbReference type="GO" id="GO:0005737">
    <property type="term" value="C:cytoplasm"/>
    <property type="evidence" value="ECO:0007669"/>
    <property type="project" value="TreeGrafter"/>
</dbReference>
<comment type="function">
    <text evidence="6">Has a glutathione-disulfide oxidoreductase activity in the presence of NADPH and glutathione reductase. Reduces low molecular weight disulfides and proteins.</text>
</comment>
<keyword evidence="2 6" id="KW-0813">Transport</keyword>
<proteinExistence type="inferred from homology"/>
<keyword evidence="6" id="KW-0963">Cytoplasm</keyword>
<keyword evidence="3 6" id="KW-0249">Electron transport</keyword>
<dbReference type="InterPro" id="IPR002109">
    <property type="entry name" value="Glutaredoxin"/>
</dbReference>
<dbReference type="NCBIfam" id="TIGR02181">
    <property type="entry name" value="GRX_bact"/>
    <property type="match status" value="1"/>
</dbReference>
<accession>A0A1L6FGR9</accession>
<dbReference type="GO" id="GO:0045454">
    <property type="term" value="P:cell redox homeostasis"/>
    <property type="evidence" value="ECO:0007669"/>
    <property type="project" value="InterPro"/>
</dbReference>
<feature type="domain" description="Glutaredoxin" evidence="7">
    <location>
        <begin position="21"/>
        <end position="80"/>
    </location>
</feature>
<dbReference type="InterPro" id="IPR011767">
    <property type="entry name" value="GLR_AS"/>
</dbReference>
<evidence type="ECO:0000313" key="9">
    <source>
        <dbReference type="Proteomes" id="UP000185739"/>
    </source>
</evidence>
<dbReference type="CDD" id="cd03418">
    <property type="entry name" value="GRX_GRXb_1_3_like"/>
    <property type="match status" value="1"/>
</dbReference>
<evidence type="ECO:0000256" key="2">
    <source>
        <dbReference type="ARBA" id="ARBA00022448"/>
    </source>
</evidence>
<evidence type="ECO:0000313" key="8">
    <source>
        <dbReference type="EMBL" id="APR06124.1"/>
    </source>
</evidence>
<evidence type="ECO:0000256" key="3">
    <source>
        <dbReference type="ARBA" id="ARBA00022982"/>
    </source>
</evidence>
<dbReference type="SUPFAM" id="SSF52833">
    <property type="entry name" value="Thioredoxin-like"/>
    <property type="match status" value="1"/>
</dbReference>
<dbReference type="PANTHER" id="PTHR45694">
    <property type="entry name" value="GLUTAREDOXIN 2"/>
    <property type="match status" value="1"/>
</dbReference>
<dbReference type="Pfam" id="PF00462">
    <property type="entry name" value="Glutaredoxin"/>
    <property type="match status" value="1"/>
</dbReference>
<evidence type="ECO:0000256" key="6">
    <source>
        <dbReference type="RuleBase" id="RU364065"/>
    </source>
</evidence>
<dbReference type="EMBL" id="CP018839">
    <property type="protein sequence ID" value="APR06124.1"/>
    <property type="molecule type" value="Genomic_DNA"/>
</dbReference>
<dbReference type="PROSITE" id="PS00195">
    <property type="entry name" value="GLUTAREDOXIN_1"/>
    <property type="match status" value="1"/>
</dbReference>
<protein>
    <recommendedName>
        <fullName evidence="6">Glutaredoxin</fullName>
    </recommendedName>
</protein>
<dbReference type="InterPro" id="IPR014025">
    <property type="entry name" value="Glutaredoxin_subgr"/>
</dbReference>
<comment type="similarity">
    <text evidence="1 6">Belongs to the glutaredoxin family.</text>
</comment>
<dbReference type="InterPro" id="IPR036249">
    <property type="entry name" value="Thioredoxin-like_sf"/>
</dbReference>
<evidence type="ECO:0000256" key="4">
    <source>
        <dbReference type="ARBA" id="ARBA00023157"/>
    </source>
</evidence>
<keyword evidence="9" id="KW-1185">Reference proteome</keyword>
<gene>
    <name evidence="8" type="ORF">Tchl_3318</name>
</gene>
<dbReference type="GO" id="GO:0015038">
    <property type="term" value="F:glutathione disulfide oxidoreductase activity"/>
    <property type="evidence" value="ECO:0007669"/>
    <property type="project" value="UniProtKB-UniRule"/>
</dbReference>
<dbReference type="KEGG" id="tcl:Tchl_3318"/>
<keyword evidence="5 6" id="KW-0676">Redox-active center</keyword>
<keyword evidence="4" id="KW-1015">Disulfide bond</keyword>
<dbReference type="Proteomes" id="UP000185739">
    <property type="component" value="Chromosome"/>
</dbReference>
<dbReference type="GO" id="GO:0034599">
    <property type="term" value="P:cellular response to oxidative stress"/>
    <property type="evidence" value="ECO:0007669"/>
    <property type="project" value="TreeGrafter"/>
</dbReference>
<evidence type="ECO:0000259" key="7">
    <source>
        <dbReference type="Pfam" id="PF00462"/>
    </source>
</evidence>
<dbReference type="PROSITE" id="PS51354">
    <property type="entry name" value="GLUTAREDOXIN_2"/>
    <property type="match status" value="1"/>
</dbReference>
<evidence type="ECO:0000256" key="1">
    <source>
        <dbReference type="ARBA" id="ARBA00007787"/>
    </source>
</evidence>
<reference evidence="8 9" key="1">
    <citation type="submission" date="2016-12" db="EMBL/GenBank/DDBJ databases">
        <title>Complete genome sequence of Thauera chlorobenzoica, a Betaproteobacterium degrading haloaromatics anaerobically to CO2 and halides.</title>
        <authorList>
            <person name="Goris T."/>
            <person name="Mergelsberg M."/>
            <person name="Boll M."/>
        </authorList>
    </citation>
    <scope>NUCLEOTIDE SEQUENCE [LARGE SCALE GENOMIC DNA]</scope>
    <source>
        <strain evidence="8 9">3CB1</strain>
    </source>
</reference>
<organism evidence="8 9">
    <name type="scientific">Thauera chlorobenzoica</name>
    <dbReference type="NCBI Taxonomy" id="96773"/>
    <lineage>
        <taxon>Bacteria</taxon>
        <taxon>Pseudomonadati</taxon>
        <taxon>Pseudomonadota</taxon>
        <taxon>Betaproteobacteria</taxon>
        <taxon>Rhodocyclales</taxon>
        <taxon>Zoogloeaceae</taxon>
        <taxon>Thauera</taxon>
    </lineage>
</organism>
<dbReference type="Gene3D" id="3.40.30.10">
    <property type="entry name" value="Glutaredoxin"/>
    <property type="match status" value="1"/>
</dbReference>
<dbReference type="AlphaFoldDB" id="A0A1L6FGR9"/>
<evidence type="ECO:0000256" key="5">
    <source>
        <dbReference type="ARBA" id="ARBA00023284"/>
    </source>
</evidence>
<name>A0A1L6FGR9_9RHOO</name>
<dbReference type="InterPro" id="IPR011900">
    <property type="entry name" value="GRX_bact"/>
</dbReference>
<dbReference type="STRING" id="96773.Tchl_3318"/>
<dbReference type="PANTHER" id="PTHR45694:SF18">
    <property type="entry name" value="GLUTAREDOXIN-1-RELATED"/>
    <property type="match status" value="1"/>
</dbReference>
<sequence>MAEGRPADQPQEEMSMSPQIRMYATATCPYCIRAEQLLRDKGVASLDKIRVDLEPARRDEMTTLSGRRTVPQIFIGDYHVGGCDDLYALDRTGQLDALLRGEPA</sequence>